<evidence type="ECO:0000256" key="6">
    <source>
        <dbReference type="ARBA" id="ARBA00022630"/>
    </source>
</evidence>
<dbReference type="SUPFAM" id="SSF63380">
    <property type="entry name" value="Riboflavin synthase domain-like"/>
    <property type="match status" value="1"/>
</dbReference>
<keyword evidence="12" id="KW-0520">NAD</keyword>
<evidence type="ECO:0000256" key="16">
    <source>
        <dbReference type="ARBA" id="ARBA00038836"/>
    </source>
</evidence>
<dbReference type="PIRSF" id="PIRSF006816">
    <property type="entry name" value="Cyc3_hyd_g"/>
    <property type="match status" value="1"/>
</dbReference>
<comment type="similarity">
    <text evidence="4">Belongs to the flavoprotein pyridine nucleotide cytochrome reductase family.</text>
</comment>
<dbReference type="FunFam" id="3.40.50.80:FF:000019">
    <property type="entry name" value="NADH-cytochrome b5 reductase"/>
    <property type="match status" value="1"/>
</dbReference>
<evidence type="ECO:0000256" key="18">
    <source>
        <dbReference type="ARBA" id="ARBA00041901"/>
    </source>
</evidence>
<dbReference type="GO" id="GO:0050660">
    <property type="term" value="F:flavin adenine dinucleotide binding"/>
    <property type="evidence" value="ECO:0007669"/>
    <property type="project" value="InterPro"/>
</dbReference>
<dbReference type="InterPro" id="IPR001834">
    <property type="entry name" value="CBR-like"/>
</dbReference>
<evidence type="ECO:0000256" key="12">
    <source>
        <dbReference type="ARBA" id="ARBA00023027"/>
    </source>
</evidence>
<dbReference type="InterPro" id="IPR001433">
    <property type="entry name" value="OxRdtase_FAD/NAD-bd"/>
</dbReference>
<dbReference type="OrthoDB" id="432685at2759"/>
<feature type="binding site" evidence="21">
    <location>
        <position position="76"/>
    </location>
    <ligand>
        <name>FAD</name>
        <dbReference type="ChEBI" id="CHEBI:57692"/>
    </ligand>
</feature>
<dbReference type="PROSITE" id="PS51384">
    <property type="entry name" value="FAD_FR"/>
    <property type="match status" value="1"/>
</dbReference>
<evidence type="ECO:0000256" key="20">
    <source>
        <dbReference type="ARBA" id="ARBA00049138"/>
    </source>
</evidence>
<feature type="binding site" evidence="21">
    <location>
        <position position="59"/>
    </location>
    <ligand>
        <name>FAD</name>
        <dbReference type="ChEBI" id="CHEBI:57692"/>
    </ligand>
</feature>
<dbReference type="GO" id="GO:0090524">
    <property type="term" value="F:cytochrome-b5 reductase activity, acting on NADH"/>
    <property type="evidence" value="ECO:0007669"/>
    <property type="project" value="UniProtKB-EC"/>
</dbReference>
<dbReference type="GO" id="GO:0006221">
    <property type="term" value="P:pyrimidine nucleotide biosynthetic process"/>
    <property type="evidence" value="ECO:0007669"/>
    <property type="project" value="InterPro"/>
</dbReference>
<dbReference type="GO" id="GO:0005741">
    <property type="term" value="C:mitochondrial outer membrane"/>
    <property type="evidence" value="ECO:0007669"/>
    <property type="project" value="UniProtKB-SubCell"/>
</dbReference>
<protein>
    <recommendedName>
        <fullName evidence="17">NADH-cytochrome b5 reductase 1</fullName>
        <ecNumber evidence="5">1.6.2.2</ecNumber>
    </recommendedName>
    <alternativeName>
        <fullName evidence="18">Microsomal cytochrome b reductase</fullName>
    </alternativeName>
</protein>
<evidence type="ECO:0000256" key="14">
    <source>
        <dbReference type="ARBA" id="ARBA00023136"/>
    </source>
</evidence>
<feature type="binding site" evidence="21">
    <location>
        <position position="57"/>
    </location>
    <ligand>
        <name>FAD</name>
        <dbReference type="ChEBI" id="CHEBI:57692"/>
    </ligand>
</feature>
<evidence type="ECO:0000256" key="13">
    <source>
        <dbReference type="ARBA" id="ARBA00023128"/>
    </source>
</evidence>
<dbReference type="Gene3D" id="3.40.50.80">
    <property type="entry name" value="Nucleotide-binding domain of ferredoxin-NADP reductase (FNR) module"/>
    <property type="match status" value="1"/>
</dbReference>
<evidence type="ECO:0000256" key="17">
    <source>
        <dbReference type="ARBA" id="ARBA00039438"/>
    </source>
</evidence>
<comment type="pathway">
    <text evidence="3">Protein modification; peptidyl-diphthamide biosynthesis.</text>
</comment>
<keyword evidence="10" id="KW-1133">Transmembrane helix</keyword>
<accession>A0A1E3PS76</accession>
<feature type="binding site" evidence="21">
    <location>
        <position position="74"/>
    </location>
    <ligand>
        <name>FAD</name>
        <dbReference type="ChEBI" id="CHEBI:57692"/>
    </ligand>
</feature>
<dbReference type="Pfam" id="PF00175">
    <property type="entry name" value="NAD_binding_1"/>
    <property type="match status" value="1"/>
</dbReference>
<evidence type="ECO:0000256" key="2">
    <source>
        <dbReference type="ARBA" id="ARBA00004572"/>
    </source>
</evidence>
<comment type="function">
    <text evidence="15">NADH-dependent reductase for DPH3 and cytochrome b5. Required for the first step of diphthamide biosynthesis, a post-translational modification of histidine which occurs in elongation factor 2. DPH1 and DPH2 transfer a 3-amino-3-carboxypropyl (ACP) group from S-adenosyl-L-methionine (SAM) to a histidine residue, the reaction is assisted by a reduction system comprising DPH3 and a NADH-dependent reductase, predominantly CBR1. By reducing DPH3, also involved in the formation of the tRNA wobble base modification mcm5s 2U (5-methoxycarbonylmethyl-2-thiouridine), mediated by the elongator complex. The cytochrome b5/NADH cytochrome b5 reductase electron transfer system supports the catalytic activity of several sterol biosynthetic enzymes.</text>
</comment>
<keyword evidence="7" id="KW-0812">Transmembrane</keyword>
<organism evidence="23 24">
    <name type="scientific">Nadsonia fulvescens var. elongata DSM 6958</name>
    <dbReference type="NCBI Taxonomy" id="857566"/>
    <lineage>
        <taxon>Eukaryota</taxon>
        <taxon>Fungi</taxon>
        <taxon>Dikarya</taxon>
        <taxon>Ascomycota</taxon>
        <taxon>Saccharomycotina</taxon>
        <taxon>Dipodascomycetes</taxon>
        <taxon>Dipodascales</taxon>
        <taxon>Dipodascales incertae sedis</taxon>
        <taxon>Nadsonia</taxon>
    </lineage>
</organism>
<evidence type="ECO:0000259" key="22">
    <source>
        <dbReference type="PROSITE" id="PS51384"/>
    </source>
</evidence>
<evidence type="ECO:0000313" key="24">
    <source>
        <dbReference type="Proteomes" id="UP000095009"/>
    </source>
</evidence>
<comment type="catalytic activity">
    <reaction evidence="20">
        <text>2 Fe(3+)-[Dph3] + NADH = 2 Fe(2+)-[Dph3] + NAD(+) + H(+)</text>
        <dbReference type="Rhea" id="RHEA:71231"/>
        <dbReference type="Rhea" id="RHEA-COMP:18002"/>
        <dbReference type="Rhea" id="RHEA-COMP:18003"/>
        <dbReference type="ChEBI" id="CHEBI:15378"/>
        <dbReference type="ChEBI" id="CHEBI:29033"/>
        <dbReference type="ChEBI" id="CHEBI:29034"/>
        <dbReference type="ChEBI" id="CHEBI:57540"/>
        <dbReference type="ChEBI" id="CHEBI:57945"/>
        <dbReference type="ChEBI" id="CHEBI:83228"/>
    </reaction>
    <physiologicalReaction direction="left-to-right" evidence="20">
        <dbReference type="Rhea" id="RHEA:71232"/>
    </physiologicalReaction>
</comment>
<feature type="domain" description="FAD-binding FR-type" evidence="22">
    <location>
        <begin position="5"/>
        <end position="108"/>
    </location>
</feature>
<dbReference type="AlphaFoldDB" id="A0A1E3PS76"/>
<dbReference type="Gene3D" id="2.40.30.10">
    <property type="entry name" value="Translation factors"/>
    <property type="match status" value="1"/>
</dbReference>
<keyword evidence="14" id="KW-0472">Membrane</keyword>
<evidence type="ECO:0000256" key="5">
    <source>
        <dbReference type="ARBA" id="ARBA00012011"/>
    </source>
</evidence>
<proteinExistence type="inferred from homology"/>
<dbReference type="GO" id="GO:0051537">
    <property type="term" value="F:2 iron, 2 sulfur cluster binding"/>
    <property type="evidence" value="ECO:0007669"/>
    <property type="project" value="InterPro"/>
</dbReference>
<evidence type="ECO:0000256" key="1">
    <source>
        <dbReference type="ARBA" id="ARBA00001974"/>
    </source>
</evidence>
<evidence type="ECO:0000256" key="21">
    <source>
        <dbReference type="PIRSR" id="PIRSR601834-1"/>
    </source>
</evidence>
<comment type="subcellular location">
    <subcellularLocation>
        <location evidence="2">Mitochondrion outer membrane</location>
        <topology evidence="2">Single-pass membrane protein</topology>
    </subcellularLocation>
</comment>
<dbReference type="EC" id="1.6.2.2" evidence="5"/>
<dbReference type="PRINTS" id="PR00406">
    <property type="entry name" value="CYTB5RDTASE"/>
</dbReference>
<evidence type="ECO:0000256" key="4">
    <source>
        <dbReference type="ARBA" id="ARBA00006105"/>
    </source>
</evidence>
<evidence type="ECO:0000313" key="23">
    <source>
        <dbReference type="EMBL" id="ODQ68281.1"/>
    </source>
</evidence>
<keyword evidence="11" id="KW-0560">Oxidoreductase</keyword>
<name>A0A1E3PS76_9ASCO</name>
<reference evidence="23 24" key="1">
    <citation type="journal article" date="2016" name="Proc. Natl. Acad. Sci. U.S.A.">
        <title>Comparative genomics of biotechnologically important yeasts.</title>
        <authorList>
            <person name="Riley R."/>
            <person name="Haridas S."/>
            <person name="Wolfe K.H."/>
            <person name="Lopes M.R."/>
            <person name="Hittinger C.T."/>
            <person name="Goeker M."/>
            <person name="Salamov A.A."/>
            <person name="Wisecaver J.H."/>
            <person name="Long T.M."/>
            <person name="Calvey C.H."/>
            <person name="Aerts A.L."/>
            <person name="Barry K.W."/>
            <person name="Choi C."/>
            <person name="Clum A."/>
            <person name="Coughlan A.Y."/>
            <person name="Deshpande S."/>
            <person name="Douglass A.P."/>
            <person name="Hanson S.J."/>
            <person name="Klenk H.-P."/>
            <person name="LaButti K.M."/>
            <person name="Lapidus A."/>
            <person name="Lindquist E.A."/>
            <person name="Lipzen A.M."/>
            <person name="Meier-Kolthoff J.P."/>
            <person name="Ohm R.A."/>
            <person name="Otillar R.P."/>
            <person name="Pangilinan J.L."/>
            <person name="Peng Y."/>
            <person name="Rokas A."/>
            <person name="Rosa C.A."/>
            <person name="Scheuner C."/>
            <person name="Sibirny A.A."/>
            <person name="Slot J.C."/>
            <person name="Stielow J.B."/>
            <person name="Sun H."/>
            <person name="Kurtzman C.P."/>
            <person name="Blackwell M."/>
            <person name="Grigoriev I.V."/>
            <person name="Jeffries T.W."/>
        </authorList>
    </citation>
    <scope>NUCLEOTIDE SEQUENCE [LARGE SCALE GENOMIC DNA]</scope>
    <source>
        <strain evidence="23 24">DSM 6958</strain>
    </source>
</reference>
<keyword evidence="6 21" id="KW-0285">Flavoprotein</keyword>
<dbReference type="InterPro" id="IPR001709">
    <property type="entry name" value="Flavoprot_Pyr_Nucl_cyt_Rdtase"/>
</dbReference>
<keyword evidence="8" id="KW-1000">Mitochondrion outer membrane</keyword>
<dbReference type="PANTHER" id="PTHR19370">
    <property type="entry name" value="NADH-CYTOCHROME B5 REDUCTASE"/>
    <property type="match status" value="1"/>
</dbReference>
<dbReference type="Pfam" id="PF00970">
    <property type="entry name" value="FAD_binding_6"/>
    <property type="match status" value="1"/>
</dbReference>
<dbReference type="InterPro" id="IPR017938">
    <property type="entry name" value="Riboflavin_synthase-like_b-brl"/>
</dbReference>
<feature type="binding site" evidence="21">
    <location>
        <position position="84"/>
    </location>
    <ligand>
        <name>FAD</name>
        <dbReference type="ChEBI" id="CHEBI:57692"/>
    </ligand>
</feature>
<dbReference type="InterPro" id="IPR039261">
    <property type="entry name" value="FNR_nucleotide-bd"/>
</dbReference>
<keyword evidence="9 21" id="KW-0274">FAD</keyword>
<dbReference type="Proteomes" id="UP000095009">
    <property type="component" value="Unassembled WGS sequence"/>
</dbReference>
<comment type="cofactor">
    <cofactor evidence="1 21">
        <name>FAD</name>
        <dbReference type="ChEBI" id="CHEBI:57692"/>
    </cofactor>
</comment>
<keyword evidence="24" id="KW-1185">Reference proteome</keyword>
<dbReference type="PANTHER" id="PTHR19370:SF184">
    <property type="entry name" value="NADH-CYTOCHROME B5 REDUCTASE-LIKE"/>
    <property type="match status" value="1"/>
</dbReference>
<comment type="subunit">
    <text evidence="16">Monomer. Component of the 2-(3-amino-3-carboxypropyl)histidine synthase complex composed of DPH1, DPH2, DPH3 and a NADH-dependent reductase, predominantly CBR1.</text>
</comment>
<evidence type="ECO:0000256" key="8">
    <source>
        <dbReference type="ARBA" id="ARBA00022787"/>
    </source>
</evidence>
<evidence type="ECO:0000256" key="11">
    <source>
        <dbReference type="ARBA" id="ARBA00023002"/>
    </source>
</evidence>
<evidence type="ECO:0000256" key="10">
    <source>
        <dbReference type="ARBA" id="ARBA00022989"/>
    </source>
</evidence>
<dbReference type="PRINTS" id="PR00371">
    <property type="entry name" value="FPNCR"/>
</dbReference>
<evidence type="ECO:0000256" key="15">
    <source>
        <dbReference type="ARBA" id="ARBA00037104"/>
    </source>
</evidence>
<dbReference type="SUPFAM" id="SSF52343">
    <property type="entry name" value="Ferredoxin reductase-like, C-terminal NADP-linked domain"/>
    <property type="match status" value="1"/>
</dbReference>
<gene>
    <name evidence="23" type="ORF">NADFUDRAFT_19834</name>
</gene>
<dbReference type="InterPro" id="IPR017927">
    <property type="entry name" value="FAD-bd_FR_type"/>
</dbReference>
<dbReference type="STRING" id="857566.A0A1E3PS76"/>
<evidence type="ECO:0000256" key="19">
    <source>
        <dbReference type="ARBA" id="ARBA00047682"/>
    </source>
</evidence>
<feature type="non-terminal residue" evidence="23">
    <location>
        <position position="1"/>
    </location>
</feature>
<evidence type="ECO:0000256" key="9">
    <source>
        <dbReference type="ARBA" id="ARBA00022827"/>
    </source>
</evidence>
<feature type="binding site" evidence="21">
    <location>
        <position position="83"/>
    </location>
    <ligand>
        <name>FAD</name>
        <dbReference type="ChEBI" id="CHEBI:57692"/>
    </ligand>
</feature>
<keyword evidence="13" id="KW-0496">Mitochondrion</keyword>
<dbReference type="InterPro" id="IPR012165">
    <property type="entry name" value="Cyt_c3_hydrogenase_gsu"/>
</dbReference>
<dbReference type="InterPro" id="IPR008333">
    <property type="entry name" value="Cbr1-like_FAD-bd_dom"/>
</dbReference>
<evidence type="ECO:0000256" key="7">
    <source>
        <dbReference type="ARBA" id="ARBA00022692"/>
    </source>
</evidence>
<sequence>ILNPKKFQEFEIIEKIPVSHNTNIYRFALPKKNDVLGLPTGQHITISAEINGKEVTRSYTPISSDEDKGYFDLLIKHYPDGNISKHVNGLMAHQTIRVKGPKGKMIYVPNMSKKIGMICGGTGIAPMLQVLGTIVRNPEDFTEVSLLYANNAEEDILLKEDIDELAAKYPNFKVHYILSAPSANWEGSTGFITEDLIKEHLPAPSTHTRILICGPPPMVSAMKRATLALGFEKARPVSRLEDQVFVF</sequence>
<dbReference type="FunFam" id="2.40.30.10:FF:000032">
    <property type="entry name" value="NADH-cytochrome b5 reductase"/>
    <property type="match status" value="1"/>
</dbReference>
<dbReference type="CDD" id="cd06183">
    <property type="entry name" value="cyt_b5_reduct_like"/>
    <property type="match status" value="1"/>
</dbReference>
<comment type="catalytic activity">
    <reaction evidence="19">
        <text>2 Fe(III)-[cytochrome b5] + NADH = 2 Fe(II)-[cytochrome b5] + NAD(+) + H(+)</text>
        <dbReference type="Rhea" id="RHEA:46680"/>
        <dbReference type="Rhea" id="RHEA-COMP:10438"/>
        <dbReference type="Rhea" id="RHEA-COMP:10439"/>
        <dbReference type="ChEBI" id="CHEBI:15378"/>
        <dbReference type="ChEBI" id="CHEBI:29033"/>
        <dbReference type="ChEBI" id="CHEBI:29034"/>
        <dbReference type="ChEBI" id="CHEBI:57540"/>
        <dbReference type="ChEBI" id="CHEBI:57945"/>
        <dbReference type="EC" id="1.6.2.2"/>
    </reaction>
</comment>
<dbReference type="EMBL" id="KV454406">
    <property type="protein sequence ID" value="ODQ68281.1"/>
    <property type="molecule type" value="Genomic_DNA"/>
</dbReference>
<evidence type="ECO:0000256" key="3">
    <source>
        <dbReference type="ARBA" id="ARBA00005156"/>
    </source>
</evidence>